<protein>
    <recommendedName>
        <fullName evidence="6">Urease subunit alpha</fullName>
        <ecNumber evidence="6">3.5.1.5</ecNumber>
    </recommendedName>
    <alternativeName>
        <fullName evidence="6">Urea amidohydrolase subunit alpha</fullName>
    </alternativeName>
</protein>
<dbReference type="InterPro" id="IPR006680">
    <property type="entry name" value="Amidohydro-rel"/>
</dbReference>
<reference evidence="14" key="1">
    <citation type="submission" date="2017-08" db="EMBL/GenBank/DDBJ databases">
        <authorList>
            <person name="Varghese N."/>
            <person name="Submissions S."/>
        </authorList>
    </citation>
    <scope>NUCLEOTIDE SEQUENCE [LARGE SCALE GENOMIC DNA]</scope>
    <source>
        <strain evidence="14">DSM 4725</strain>
    </source>
</reference>
<keyword evidence="4 6" id="KW-0378">Hydrolase</keyword>
<dbReference type="EMBL" id="OBQI01000004">
    <property type="protein sequence ID" value="SOC50313.1"/>
    <property type="molecule type" value="Genomic_DNA"/>
</dbReference>
<comment type="pathway">
    <text evidence="1 6">Nitrogen metabolism; urea degradation; CO(2) and NH(3) from urea (urease route): step 1/1.</text>
</comment>
<dbReference type="Proteomes" id="UP000219435">
    <property type="component" value="Unassembled WGS sequence"/>
</dbReference>
<dbReference type="SUPFAM" id="SSF51556">
    <property type="entry name" value="Metallo-dependent hydrolases"/>
    <property type="match status" value="1"/>
</dbReference>
<gene>
    <name evidence="6" type="primary">ureC</name>
    <name evidence="13" type="ORF">SAMN05660748_3060</name>
</gene>
<evidence type="ECO:0000256" key="10">
    <source>
        <dbReference type="PROSITE-ProRule" id="PRU00700"/>
    </source>
</evidence>
<feature type="binding site" evidence="6 8">
    <location>
        <position position="136"/>
    </location>
    <ligand>
        <name>Ni(2+)</name>
        <dbReference type="ChEBI" id="CHEBI:49786"/>
        <label>1</label>
    </ligand>
</feature>
<dbReference type="Gene3D" id="3.20.20.140">
    <property type="entry name" value="Metal-dependent hydrolases"/>
    <property type="match status" value="1"/>
</dbReference>
<comment type="catalytic activity">
    <reaction evidence="5 6">
        <text>urea + 2 H2O + H(+) = hydrogencarbonate + 2 NH4(+)</text>
        <dbReference type="Rhea" id="RHEA:20557"/>
        <dbReference type="ChEBI" id="CHEBI:15377"/>
        <dbReference type="ChEBI" id="CHEBI:15378"/>
        <dbReference type="ChEBI" id="CHEBI:16199"/>
        <dbReference type="ChEBI" id="CHEBI:17544"/>
        <dbReference type="ChEBI" id="CHEBI:28938"/>
        <dbReference type="EC" id="3.5.1.5"/>
    </reaction>
</comment>
<dbReference type="InterPro" id="IPR011059">
    <property type="entry name" value="Metal-dep_hydrolase_composite"/>
</dbReference>
<evidence type="ECO:0000313" key="14">
    <source>
        <dbReference type="Proteomes" id="UP000219435"/>
    </source>
</evidence>
<dbReference type="GO" id="GO:0005737">
    <property type="term" value="C:cytoplasm"/>
    <property type="evidence" value="ECO:0007669"/>
    <property type="project" value="UniProtKB-SubCell"/>
</dbReference>
<feature type="binding site" description="via carbamate group" evidence="6 8">
    <location>
        <position position="214"/>
    </location>
    <ligand>
        <name>Ni(2+)</name>
        <dbReference type="ChEBI" id="CHEBI:49786"/>
        <label>1</label>
    </ligand>
</feature>
<dbReference type="HAMAP" id="MF_01953">
    <property type="entry name" value="Urease_alpha"/>
    <property type="match status" value="1"/>
</dbReference>
<name>A0A285V8G3_9ACTN</name>
<evidence type="ECO:0000256" key="5">
    <source>
        <dbReference type="ARBA" id="ARBA00047778"/>
    </source>
</evidence>
<dbReference type="InterPro" id="IPR032466">
    <property type="entry name" value="Metal_Hydrolase"/>
</dbReference>
<dbReference type="UniPathway" id="UPA00258">
    <property type="reaction ID" value="UER00370"/>
</dbReference>
<organism evidence="13 14">
    <name type="scientific">Blastococcus aggregatus</name>
    <dbReference type="NCBI Taxonomy" id="38502"/>
    <lineage>
        <taxon>Bacteria</taxon>
        <taxon>Bacillati</taxon>
        <taxon>Actinomycetota</taxon>
        <taxon>Actinomycetes</taxon>
        <taxon>Geodermatophilales</taxon>
        <taxon>Geodermatophilaceae</taxon>
        <taxon>Blastococcus</taxon>
    </lineage>
</organism>
<feature type="modified residue" description="N6-carboxylysine" evidence="6 7">
    <location>
        <position position="214"/>
    </location>
</feature>
<evidence type="ECO:0000259" key="12">
    <source>
        <dbReference type="PROSITE" id="PS51368"/>
    </source>
</evidence>
<evidence type="ECO:0000256" key="7">
    <source>
        <dbReference type="PIRSR" id="PIRSR611612-50"/>
    </source>
</evidence>
<dbReference type="PANTHER" id="PTHR43440:SF1">
    <property type="entry name" value="UREASE"/>
    <property type="match status" value="1"/>
</dbReference>
<evidence type="ECO:0000313" key="13">
    <source>
        <dbReference type="EMBL" id="SOC50313.1"/>
    </source>
</evidence>
<dbReference type="Pfam" id="PF00449">
    <property type="entry name" value="Urease_alpha"/>
    <property type="match status" value="1"/>
</dbReference>
<dbReference type="Pfam" id="PF01979">
    <property type="entry name" value="Amidohydro_1"/>
    <property type="match status" value="1"/>
</dbReference>
<evidence type="ECO:0000256" key="6">
    <source>
        <dbReference type="HAMAP-Rule" id="MF_01953"/>
    </source>
</evidence>
<feature type="binding site" evidence="6 8">
    <location>
        <position position="138"/>
    </location>
    <ligand>
        <name>Ni(2+)</name>
        <dbReference type="ChEBI" id="CHEBI:49786"/>
        <label>1</label>
    </ligand>
</feature>
<dbReference type="NCBIfam" id="NF009686">
    <property type="entry name" value="PRK13207.1"/>
    <property type="match status" value="1"/>
</dbReference>
<sequence>MTAVPRDVHRLLYGPGEGDVVPLADTGLRLRVERSVTEPGEESLVGAGRNLRDGLGVRVGAARDSALDMVITGAVIVDPVLGVLKADIGIKEDRIVGIGSAGNPDISSGIDLVVDAQTQIVGGWNLIATPGSIDTHVHLANAAQADTFCRNGYTTVIGASPGPSFDVGVGGSWIYDSLVDGIGAWPLNIAMIGRAASARDDLEAHLEVGVSGFKIHEDFGAFPAVIDAALRVSDDHDVQTIIHTDTINESVTLAETMDAIAGRTIHAYHVEGTGGGHAPDILEICGEPNVLPSSTNPTNPYTEAALAEHLDMIMGAHLQHRSIHTDLAFAQSRIRPTTMAAEDVLHDVGAISMMGSDSNGMGRAAESARRTWQLAAKMRDLAGEQPADDNERILRYLEKYTWCPAVAHGISDSVGTLAPGRLADIVLWDPRFFGVKPTTVVKSGVVSHAATGTGNGSVVSTEPIRIRPQWGASGATSARLARVFTSATGLAAAERRGASYLSRLLPVRGTRQLTKADMSRNAATPDVRVDPDSFVVTVDGVEAVVPPSTSVPLSRRYLLV</sequence>
<feature type="binding site" evidence="6 8">
    <location>
        <position position="357"/>
    </location>
    <ligand>
        <name>Ni(2+)</name>
        <dbReference type="ChEBI" id="CHEBI:49786"/>
        <label>1</label>
    </ligand>
</feature>
<dbReference type="GO" id="GO:0016151">
    <property type="term" value="F:nickel cation binding"/>
    <property type="evidence" value="ECO:0007669"/>
    <property type="project" value="UniProtKB-UniRule"/>
</dbReference>
<feature type="binding site" evidence="6 8">
    <location>
        <position position="243"/>
    </location>
    <ligand>
        <name>Ni(2+)</name>
        <dbReference type="ChEBI" id="CHEBI:49786"/>
        <label>2</label>
    </ligand>
</feature>
<evidence type="ECO:0000256" key="11">
    <source>
        <dbReference type="RuleBase" id="RU004158"/>
    </source>
</evidence>
<evidence type="ECO:0000256" key="4">
    <source>
        <dbReference type="ARBA" id="ARBA00022801"/>
    </source>
</evidence>
<dbReference type="RefSeq" id="WP_097195858.1">
    <property type="nucleotide sequence ID" value="NZ_OBQI01000004.1"/>
</dbReference>
<dbReference type="GO" id="GO:0009039">
    <property type="term" value="F:urease activity"/>
    <property type="evidence" value="ECO:0007669"/>
    <property type="project" value="UniProtKB-UniRule"/>
</dbReference>
<dbReference type="PRINTS" id="PR01752">
    <property type="entry name" value="UREASE"/>
</dbReference>
<accession>A0A285V8G3</accession>
<proteinExistence type="inferred from homology"/>
<evidence type="ECO:0000256" key="1">
    <source>
        <dbReference type="ARBA" id="ARBA00004897"/>
    </source>
</evidence>
<comment type="PTM">
    <text evidence="7">Carbamylation allows a single lysine to coordinate two nickel ions.</text>
</comment>
<dbReference type="InterPro" id="IPR011612">
    <property type="entry name" value="Urease_alpha_N_dom"/>
</dbReference>
<comment type="cofactor">
    <cofactor evidence="6 8">
        <name>Ni cation</name>
        <dbReference type="ChEBI" id="CHEBI:25516"/>
    </cofactor>
    <text evidence="6 8">Binds 2 nickel ions per subunit.</text>
</comment>
<evidence type="ECO:0000256" key="2">
    <source>
        <dbReference type="ARBA" id="ARBA00022596"/>
    </source>
</evidence>
<comment type="PTM">
    <text evidence="6">Carboxylation allows a single lysine to coordinate two nickel ions.</text>
</comment>
<comment type="subcellular location">
    <subcellularLocation>
        <location evidence="6 10">Cytoplasm</location>
    </subcellularLocation>
</comment>
<dbReference type="PANTHER" id="PTHR43440">
    <property type="entry name" value="UREASE"/>
    <property type="match status" value="1"/>
</dbReference>
<dbReference type="EC" id="3.5.1.5" evidence="6"/>
<keyword evidence="2 6" id="KW-0533">Nickel</keyword>
<dbReference type="InterPro" id="IPR050112">
    <property type="entry name" value="Urease_alpha_subunit"/>
</dbReference>
<feature type="binding site" evidence="6 10">
    <location>
        <position position="216"/>
    </location>
    <ligand>
        <name>substrate</name>
    </ligand>
</feature>
<keyword evidence="14" id="KW-1185">Reference proteome</keyword>
<feature type="binding site" description="via carbamate group" evidence="6 8">
    <location>
        <position position="214"/>
    </location>
    <ligand>
        <name>Ni(2+)</name>
        <dbReference type="ChEBI" id="CHEBI:49786"/>
        <label>2</label>
    </ligand>
</feature>
<feature type="active site" description="Proton donor" evidence="6 9">
    <location>
        <position position="317"/>
    </location>
</feature>
<evidence type="ECO:0000256" key="8">
    <source>
        <dbReference type="PIRSR" id="PIRSR611612-51"/>
    </source>
</evidence>
<dbReference type="AlphaFoldDB" id="A0A285V8G3"/>
<dbReference type="InterPro" id="IPR005848">
    <property type="entry name" value="Urease_asu"/>
</dbReference>
<dbReference type="OrthoDB" id="9802793at2"/>
<comment type="subunit">
    <text evidence="6">Heterotrimer of UreA (gamma), UreB (beta) and UreC (alpha) subunits. Three heterotrimers associate to form the active enzyme.</text>
</comment>
<dbReference type="PROSITE" id="PS51368">
    <property type="entry name" value="UREASE_3"/>
    <property type="match status" value="1"/>
</dbReference>
<keyword evidence="6 10" id="KW-0963">Cytoplasm</keyword>
<feature type="domain" description="Urease" evidence="12">
    <location>
        <begin position="131"/>
        <end position="560"/>
    </location>
</feature>
<evidence type="ECO:0000256" key="9">
    <source>
        <dbReference type="PIRSR" id="PIRSR611612-52"/>
    </source>
</evidence>
<dbReference type="Gene3D" id="2.30.40.10">
    <property type="entry name" value="Urease, subunit C, domain 1"/>
    <property type="match status" value="1"/>
</dbReference>
<dbReference type="SUPFAM" id="SSF51338">
    <property type="entry name" value="Composite domain of metallo-dependent hydrolases"/>
    <property type="match status" value="1"/>
</dbReference>
<evidence type="ECO:0000256" key="3">
    <source>
        <dbReference type="ARBA" id="ARBA00022723"/>
    </source>
</evidence>
<dbReference type="InterPro" id="IPR017951">
    <property type="entry name" value="Urease_asu_c"/>
</dbReference>
<feature type="binding site" evidence="6 8">
    <location>
        <position position="269"/>
    </location>
    <ligand>
        <name>Ni(2+)</name>
        <dbReference type="ChEBI" id="CHEBI:49786"/>
        <label>2</label>
    </ligand>
</feature>
<dbReference type="GO" id="GO:0043419">
    <property type="term" value="P:urea catabolic process"/>
    <property type="evidence" value="ECO:0007669"/>
    <property type="project" value="UniProtKB-UniRule"/>
</dbReference>
<keyword evidence="3 6" id="KW-0479">Metal-binding</keyword>
<comment type="similarity">
    <text evidence="6 11">Belongs to the metallo-dependent hydrolases superfamily. Urease alpha subunit family.</text>
</comment>